<reference evidence="2 3" key="1">
    <citation type="submission" date="2023-09" db="EMBL/GenBank/DDBJ databases">
        <title>Pangenome analysis of Batrachochytrium dendrobatidis and related Chytrids.</title>
        <authorList>
            <person name="Yacoub M.N."/>
            <person name="Stajich J.E."/>
            <person name="James T.Y."/>
        </authorList>
    </citation>
    <scope>NUCLEOTIDE SEQUENCE [LARGE SCALE GENOMIC DNA]</scope>
    <source>
        <strain evidence="2 3">JEL0888</strain>
    </source>
</reference>
<dbReference type="InterPro" id="IPR016024">
    <property type="entry name" value="ARM-type_fold"/>
</dbReference>
<feature type="compositionally biased region" description="Low complexity" evidence="1">
    <location>
        <begin position="305"/>
        <end position="314"/>
    </location>
</feature>
<sequence length="596" mass="66219">MEATLDTMLHLVSFSTIRPVAERTLSVLDRRLHDEELFRLELIKAGGFNAFMACVLRWREDDDMSLRALCLLDMLAVQVDSLEPEQIANLVDVADQCLQKPGLAFTYQIIDLLSKAVEADSVCDCIVERCNLQLLSKCIDLNYQQAHDPDLQKAALGIIMAVASKAERRAQMPLWFMRVIETGLTRHVSESTITIWLQFLGLMVKESNLMRVQQLDLVIYVIKILKTLAEQQLVQEPDFSKANKQQVLKFLEKCRSYRPPSASVPGKAEIASKQDENRSKMPRALSARRIKCDEHIEPNHEKAVDSSSASPSDRPAFDRRDLNVIKNAAIKLLSSAAPEIAAQAAIADKPQSKAEQKPAPKLANNPPEVIQPPTAARASQQAAAPERPVAEIATPKAPQRMTAAEKAKRDWDIFVEKVTQALEMLGSDQFFLRVDAAASLRKLLSRKDIPADLCEKISVALAPCFQDADQIIVHACCCLTSMASKADCRHRMASLGATGHVVGCLSSYNMTVIEHALKAISFFAADGSFTELLLSHNLLKGLSVVLNNNTEIVSRNARMVLGHLQRLGGDRVQVEIDMLLKGNPWDVIYAQWNRDR</sequence>
<name>A0ABR4NAG3_9FUNG</name>
<feature type="compositionally biased region" description="Basic and acidic residues" evidence="1">
    <location>
        <begin position="270"/>
        <end position="279"/>
    </location>
</feature>
<evidence type="ECO:0000256" key="1">
    <source>
        <dbReference type="SAM" id="MobiDB-lite"/>
    </source>
</evidence>
<gene>
    <name evidence="2" type="ORF">HK105_203936</name>
</gene>
<dbReference type="InterPro" id="IPR011989">
    <property type="entry name" value="ARM-like"/>
</dbReference>
<evidence type="ECO:0000313" key="3">
    <source>
        <dbReference type="Proteomes" id="UP001527925"/>
    </source>
</evidence>
<keyword evidence="3" id="KW-1185">Reference proteome</keyword>
<proteinExistence type="predicted"/>
<feature type="region of interest" description="Disordered" evidence="1">
    <location>
        <begin position="258"/>
        <end position="317"/>
    </location>
</feature>
<dbReference type="Proteomes" id="UP001527925">
    <property type="component" value="Unassembled WGS sequence"/>
</dbReference>
<feature type="compositionally biased region" description="Low complexity" evidence="1">
    <location>
        <begin position="371"/>
        <end position="385"/>
    </location>
</feature>
<feature type="compositionally biased region" description="Basic and acidic residues" evidence="1">
    <location>
        <begin position="290"/>
        <end position="304"/>
    </location>
</feature>
<dbReference type="Gene3D" id="1.25.10.10">
    <property type="entry name" value="Leucine-rich Repeat Variant"/>
    <property type="match status" value="1"/>
</dbReference>
<dbReference type="SUPFAM" id="SSF48371">
    <property type="entry name" value="ARM repeat"/>
    <property type="match status" value="1"/>
</dbReference>
<protein>
    <recommendedName>
        <fullName evidence="4">TOG domain-containing protein</fullName>
    </recommendedName>
</protein>
<dbReference type="EMBL" id="JADGIZ020000016">
    <property type="protein sequence ID" value="KAL2916503.1"/>
    <property type="molecule type" value="Genomic_DNA"/>
</dbReference>
<accession>A0ABR4NAG3</accession>
<feature type="region of interest" description="Disordered" evidence="1">
    <location>
        <begin position="347"/>
        <end position="387"/>
    </location>
</feature>
<organism evidence="2 3">
    <name type="scientific">Polyrhizophydium stewartii</name>
    <dbReference type="NCBI Taxonomy" id="2732419"/>
    <lineage>
        <taxon>Eukaryota</taxon>
        <taxon>Fungi</taxon>
        <taxon>Fungi incertae sedis</taxon>
        <taxon>Chytridiomycota</taxon>
        <taxon>Chytridiomycota incertae sedis</taxon>
        <taxon>Chytridiomycetes</taxon>
        <taxon>Rhizophydiales</taxon>
        <taxon>Rhizophydiales incertae sedis</taxon>
        <taxon>Polyrhizophydium</taxon>
    </lineage>
</organism>
<evidence type="ECO:0000313" key="2">
    <source>
        <dbReference type="EMBL" id="KAL2916503.1"/>
    </source>
</evidence>
<evidence type="ECO:0008006" key="4">
    <source>
        <dbReference type="Google" id="ProtNLM"/>
    </source>
</evidence>
<comment type="caution">
    <text evidence="2">The sequence shown here is derived from an EMBL/GenBank/DDBJ whole genome shotgun (WGS) entry which is preliminary data.</text>
</comment>